<dbReference type="EMBL" id="LR796527">
    <property type="protein sequence ID" value="CAB4149949.1"/>
    <property type="molecule type" value="Genomic_DNA"/>
</dbReference>
<evidence type="ECO:0000313" key="1">
    <source>
        <dbReference type="EMBL" id="CAB4149949.1"/>
    </source>
</evidence>
<organism evidence="1">
    <name type="scientific">uncultured Caudovirales phage</name>
    <dbReference type="NCBI Taxonomy" id="2100421"/>
    <lineage>
        <taxon>Viruses</taxon>
        <taxon>Duplodnaviria</taxon>
        <taxon>Heunggongvirae</taxon>
        <taxon>Uroviricota</taxon>
        <taxon>Caudoviricetes</taxon>
        <taxon>Peduoviridae</taxon>
        <taxon>Maltschvirus</taxon>
        <taxon>Maltschvirus maltsch</taxon>
    </lineage>
</organism>
<gene>
    <name evidence="1" type="ORF">UFOVP558_52</name>
</gene>
<reference evidence="1" key="1">
    <citation type="submission" date="2020-04" db="EMBL/GenBank/DDBJ databases">
        <authorList>
            <person name="Chiriac C."/>
            <person name="Salcher M."/>
            <person name="Ghai R."/>
            <person name="Kavagutti S V."/>
        </authorList>
    </citation>
    <scope>NUCLEOTIDE SEQUENCE</scope>
</reference>
<accession>A0A6J5N223</accession>
<proteinExistence type="predicted"/>
<sequence>MKVFLAGCEDFPFLYLTEIAKHPYTLFSYYHWKNTSPRNKAQVDEIWERFPQEIICDSGLFTLMFGVGKGGNYDMDFMRDYTRTYIAQAKKFTAKNLTIVESDVHKLLGMDAVFELRKEFEDSGMKVLYVWHREEGIEGLYAMAEKYDYIAISVPELRILCKGKVRYQDAVKDLEQKILANVKKIPKIHLLGNTVMETMETNVSYSCDSTSWLAGGRWGRYLHYTHGKLTAKKISEEDYRRTEYMFRTQYPYEYDLLKTQYGHRSPKYLPYVLTMYLSARSYSLYQSYLDRNYHCIAEAR</sequence>
<protein>
    <submittedName>
        <fullName evidence="1">Uncharacterized protein</fullName>
    </submittedName>
</protein>
<name>A0A6J5N223_9CAUD</name>